<name>A0A8S9I383_BRACR</name>
<comment type="caution">
    <text evidence="1">The sequence shown here is derived from an EMBL/GenBank/DDBJ whole genome shotgun (WGS) entry which is preliminary data.</text>
</comment>
<dbReference type="AlphaFoldDB" id="A0A8S9I383"/>
<dbReference type="EMBL" id="QGKY02001250">
    <property type="protein sequence ID" value="KAF2564016.1"/>
    <property type="molecule type" value="Genomic_DNA"/>
</dbReference>
<protein>
    <submittedName>
        <fullName evidence="1">Uncharacterized protein</fullName>
    </submittedName>
</protein>
<proteinExistence type="predicted"/>
<evidence type="ECO:0000313" key="1">
    <source>
        <dbReference type="EMBL" id="KAF2564016.1"/>
    </source>
</evidence>
<organism evidence="1">
    <name type="scientific">Brassica cretica</name>
    <name type="common">Mustard</name>
    <dbReference type="NCBI Taxonomy" id="69181"/>
    <lineage>
        <taxon>Eukaryota</taxon>
        <taxon>Viridiplantae</taxon>
        <taxon>Streptophyta</taxon>
        <taxon>Embryophyta</taxon>
        <taxon>Tracheophyta</taxon>
        <taxon>Spermatophyta</taxon>
        <taxon>Magnoliopsida</taxon>
        <taxon>eudicotyledons</taxon>
        <taxon>Gunneridae</taxon>
        <taxon>Pentapetalae</taxon>
        <taxon>rosids</taxon>
        <taxon>malvids</taxon>
        <taxon>Brassicales</taxon>
        <taxon>Brassicaceae</taxon>
        <taxon>Brassiceae</taxon>
        <taxon>Brassica</taxon>
    </lineage>
</organism>
<reference evidence="1" key="1">
    <citation type="submission" date="2019-12" db="EMBL/GenBank/DDBJ databases">
        <title>Genome sequencing and annotation of Brassica cretica.</title>
        <authorList>
            <person name="Studholme D.J."/>
            <person name="Sarris P.F."/>
        </authorList>
    </citation>
    <scope>NUCLEOTIDE SEQUENCE</scope>
    <source>
        <strain evidence="1">PFS-102/07</strain>
        <tissue evidence="1">Leaf</tissue>
    </source>
</reference>
<gene>
    <name evidence="1" type="ORF">F2Q70_00014867</name>
</gene>
<accession>A0A8S9I383</accession>
<sequence length="223" mass="24095">MGRCGHLGHKDKICLLPAVQKNVEPLSVNEVLNEDRGVKPNKEQLGKEVIQVEDSKANLVLVSTDQISEPTNGTEIEQLQSQKGVLSTPVKLSVHSMVTIANGSNSQSTTPPFAGTPPSPAEPTIMEKISSHIIVSETNLESGDNSLTFMYTPTHGSPFHNDIEQFSVHDVGDGMMSDAMANLSMSKMDWIGSGYEGKANIVEVIQVVGTTLPSAWSFLILFY</sequence>